<evidence type="ECO:0000313" key="1">
    <source>
        <dbReference type="EMBL" id="GAG83272.1"/>
    </source>
</evidence>
<name>X1BPZ6_9ZZZZ</name>
<reference evidence="1" key="1">
    <citation type="journal article" date="2014" name="Front. Microbiol.">
        <title>High frequency of phylogenetically diverse reductive dehalogenase-homologous genes in deep subseafloor sedimentary metagenomes.</title>
        <authorList>
            <person name="Kawai M."/>
            <person name="Futagami T."/>
            <person name="Toyoda A."/>
            <person name="Takaki Y."/>
            <person name="Nishi S."/>
            <person name="Hori S."/>
            <person name="Arai W."/>
            <person name="Tsubouchi T."/>
            <person name="Morono Y."/>
            <person name="Uchiyama I."/>
            <person name="Ito T."/>
            <person name="Fujiyama A."/>
            <person name="Inagaki F."/>
            <person name="Takami H."/>
        </authorList>
    </citation>
    <scope>NUCLEOTIDE SEQUENCE</scope>
    <source>
        <strain evidence="1">Expedition CK06-06</strain>
    </source>
</reference>
<sequence>KVINEEIDRFDFLGMDVKETADATKNILNSKDFKINFVNDILENNRENIKFSEIVGSKKDNEDHNDIFNVGNSELYYEIHMFYDFLGTEYELTLLLEGKNIKSEPTIEWGDIDATLILDDTGEDIDIDWLKTDENLYKTFIKSLIEGDFDEE</sequence>
<proteinExistence type="predicted"/>
<dbReference type="AlphaFoldDB" id="X1BPZ6"/>
<protein>
    <submittedName>
        <fullName evidence="1">Uncharacterized protein</fullName>
    </submittedName>
</protein>
<comment type="caution">
    <text evidence="1">The sequence shown here is derived from an EMBL/GenBank/DDBJ whole genome shotgun (WGS) entry which is preliminary data.</text>
</comment>
<organism evidence="1">
    <name type="scientific">marine sediment metagenome</name>
    <dbReference type="NCBI Taxonomy" id="412755"/>
    <lineage>
        <taxon>unclassified sequences</taxon>
        <taxon>metagenomes</taxon>
        <taxon>ecological metagenomes</taxon>
    </lineage>
</organism>
<accession>X1BPZ6</accession>
<dbReference type="EMBL" id="BART01011299">
    <property type="protein sequence ID" value="GAG83272.1"/>
    <property type="molecule type" value="Genomic_DNA"/>
</dbReference>
<feature type="non-terminal residue" evidence="1">
    <location>
        <position position="1"/>
    </location>
</feature>
<gene>
    <name evidence="1" type="ORF">S01H4_24134</name>
</gene>